<dbReference type="AlphaFoldDB" id="A0A174UY16"/>
<protein>
    <recommendedName>
        <fullName evidence="6">ParB/Sulfiredoxin domain-containing protein</fullName>
    </recommendedName>
</protein>
<dbReference type="EMBL" id="WKPR01000026">
    <property type="protein sequence ID" value="MSB21738.1"/>
    <property type="molecule type" value="Genomic_DNA"/>
</dbReference>
<dbReference type="InterPro" id="IPR036086">
    <property type="entry name" value="ParB/Sulfiredoxin_sf"/>
</dbReference>
<organism evidence="4 5">
    <name type="scientific">Flavonifractor plautii</name>
    <name type="common">Fusobacterium plautii</name>
    <dbReference type="NCBI Taxonomy" id="292800"/>
    <lineage>
        <taxon>Bacteria</taxon>
        <taxon>Bacillati</taxon>
        <taxon>Bacillota</taxon>
        <taxon>Clostridia</taxon>
        <taxon>Eubacteriales</taxon>
        <taxon>Oscillospiraceae</taxon>
        <taxon>Flavonifractor</taxon>
    </lineage>
</organism>
<sequence length="307" mass="34140">MKNTGIVYHSTERTPTVLAELAGLLPPLSGEQLAALEADLLQNGCYSPVIVNEELVIVDGHNRQSLCEKHGIPYNMAVFAFDDLLEAKQWALDTQKGRRNLDKWELGKIALKLKPDIEARAKANMSAGGGDQKSEHARSGSATLPNPISTVDTRKELADTVGLGERTMGKVMQIDEHAPAAVKEALDKKELSIHQGYQITKQVENLPEEQREQAALEAVELAKAKKEIQEKDAEIDREGKIAGVFCKAYEKAVLLDPTEENVRIWAKCTRMTRDEMEDTVKESRELAEVFRTIADLMERLLPERGTL</sequence>
<evidence type="ECO:0008006" key="6">
    <source>
        <dbReference type="Google" id="ProtNLM"/>
    </source>
</evidence>
<evidence type="ECO:0000313" key="3">
    <source>
        <dbReference type="EMBL" id="MDB7907136.1"/>
    </source>
</evidence>
<gene>
    <name evidence="4" type="ORF">GKE97_19870</name>
    <name evidence="3" type="ORF">PND83_14210</name>
</gene>
<dbReference type="Proteomes" id="UP000434475">
    <property type="component" value="Unassembled WGS sequence"/>
</dbReference>
<reference evidence="4 5" key="1">
    <citation type="journal article" date="2019" name="Nat. Med.">
        <title>A library of human gut bacterial isolates paired with longitudinal multiomics data enables mechanistic microbiome research.</title>
        <authorList>
            <person name="Poyet M."/>
            <person name="Groussin M."/>
            <person name="Gibbons S.M."/>
            <person name="Avila-Pacheco J."/>
            <person name="Jiang X."/>
            <person name="Kearney S.M."/>
            <person name="Perrotta A.R."/>
            <person name="Berdy B."/>
            <person name="Zhao S."/>
            <person name="Lieberman T.D."/>
            <person name="Swanson P.K."/>
            <person name="Smith M."/>
            <person name="Roesemann S."/>
            <person name="Alexander J.E."/>
            <person name="Rich S.A."/>
            <person name="Livny J."/>
            <person name="Vlamakis H."/>
            <person name="Clish C."/>
            <person name="Bullock K."/>
            <person name="Deik A."/>
            <person name="Scott J."/>
            <person name="Pierce K.A."/>
            <person name="Xavier R.J."/>
            <person name="Alm E.J."/>
        </authorList>
    </citation>
    <scope>NUCLEOTIDE SEQUENCE [LARGE SCALE GENOMIC DNA]</scope>
    <source>
        <strain evidence="4 5">BIOML-A2</strain>
    </source>
</reference>
<feature type="coiled-coil region" evidence="1">
    <location>
        <begin position="211"/>
        <end position="241"/>
    </location>
</feature>
<comment type="caution">
    <text evidence="4">The sequence shown here is derived from an EMBL/GenBank/DDBJ whole genome shotgun (WGS) entry which is preliminary data.</text>
</comment>
<dbReference type="EMBL" id="JAQLWO010000016">
    <property type="protein sequence ID" value="MDB7907136.1"/>
    <property type="molecule type" value="Genomic_DNA"/>
</dbReference>
<feature type="region of interest" description="Disordered" evidence="2">
    <location>
        <begin position="123"/>
        <end position="148"/>
    </location>
</feature>
<evidence type="ECO:0000313" key="4">
    <source>
        <dbReference type="EMBL" id="MSB21738.1"/>
    </source>
</evidence>
<evidence type="ECO:0000256" key="1">
    <source>
        <dbReference type="SAM" id="Coils"/>
    </source>
</evidence>
<evidence type="ECO:0000313" key="5">
    <source>
        <dbReference type="Proteomes" id="UP000434475"/>
    </source>
</evidence>
<reference evidence="3" key="2">
    <citation type="submission" date="2023-01" db="EMBL/GenBank/DDBJ databases">
        <title>Human gut microbiome strain richness.</title>
        <authorList>
            <person name="Chen-Liaw A."/>
        </authorList>
    </citation>
    <scope>NUCLEOTIDE SEQUENCE</scope>
    <source>
        <strain evidence="3">2225st1_A6_2225SCRN_200828</strain>
    </source>
</reference>
<dbReference type="SUPFAM" id="SSF110849">
    <property type="entry name" value="ParB/Sulfiredoxin"/>
    <property type="match status" value="1"/>
</dbReference>
<accession>A0A174UY16</accession>
<dbReference type="RefSeq" id="WP_009260170.1">
    <property type="nucleotide sequence ID" value="NZ_CACRUB010000053.1"/>
</dbReference>
<dbReference type="GeneID" id="63972820"/>
<proteinExistence type="predicted"/>
<evidence type="ECO:0000256" key="2">
    <source>
        <dbReference type="SAM" id="MobiDB-lite"/>
    </source>
</evidence>
<dbReference type="Proteomes" id="UP001211006">
    <property type="component" value="Unassembled WGS sequence"/>
</dbReference>
<keyword evidence="1" id="KW-0175">Coiled coil</keyword>
<name>A0A174UY16_FLAPL</name>